<evidence type="ECO:0000313" key="1">
    <source>
        <dbReference type="EMBL" id="MCI91613.1"/>
    </source>
</evidence>
<comment type="caution">
    <text evidence="1">The sequence shown here is derived from an EMBL/GenBank/DDBJ whole genome shotgun (WGS) entry which is preliminary data.</text>
</comment>
<sequence>MAQNDRGAKKKAGVLEFDAQNALLAQSKLMKNQMEAMLKLITTAQPQLAQA</sequence>
<name>A0A392VVU6_9FABA</name>
<dbReference type="AlphaFoldDB" id="A0A392VVU6"/>
<organism evidence="1 2">
    <name type="scientific">Trifolium medium</name>
    <dbReference type="NCBI Taxonomy" id="97028"/>
    <lineage>
        <taxon>Eukaryota</taxon>
        <taxon>Viridiplantae</taxon>
        <taxon>Streptophyta</taxon>
        <taxon>Embryophyta</taxon>
        <taxon>Tracheophyta</taxon>
        <taxon>Spermatophyta</taxon>
        <taxon>Magnoliopsida</taxon>
        <taxon>eudicotyledons</taxon>
        <taxon>Gunneridae</taxon>
        <taxon>Pentapetalae</taxon>
        <taxon>rosids</taxon>
        <taxon>fabids</taxon>
        <taxon>Fabales</taxon>
        <taxon>Fabaceae</taxon>
        <taxon>Papilionoideae</taxon>
        <taxon>50 kb inversion clade</taxon>
        <taxon>NPAAA clade</taxon>
        <taxon>Hologalegina</taxon>
        <taxon>IRL clade</taxon>
        <taxon>Trifolieae</taxon>
        <taxon>Trifolium</taxon>
    </lineage>
</organism>
<dbReference type="Proteomes" id="UP000265520">
    <property type="component" value="Unassembled WGS sequence"/>
</dbReference>
<feature type="non-terminal residue" evidence="1">
    <location>
        <position position="51"/>
    </location>
</feature>
<protein>
    <submittedName>
        <fullName evidence="1">Uncharacterized protein</fullName>
    </submittedName>
</protein>
<keyword evidence="2" id="KW-1185">Reference proteome</keyword>
<dbReference type="EMBL" id="LXQA011277001">
    <property type="protein sequence ID" value="MCI91613.1"/>
    <property type="molecule type" value="Genomic_DNA"/>
</dbReference>
<proteinExistence type="predicted"/>
<evidence type="ECO:0000313" key="2">
    <source>
        <dbReference type="Proteomes" id="UP000265520"/>
    </source>
</evidence>
<accession>A0A392VVU6</accession>
<reference evidence="1 2" key="1">
    <citation type="journal article" date="2018" name="Front. Plant Sci.">
        <title>Red Clover (Trifolium pratense) and Zigzag Clover (T. medium) - A Picture of Genomic Similarities and Differences.</title>
        <authorList>
            <person name="Dluhosova J."/>
            <person name="Istvanek J."/>
            <person name="Nedelnik J."/>
            <person name="Repkova J."/>
        </authorList>
    </citation>
    <scope>NUCLEOTIDE SEQUENCE [LARGE SCALE GENOMIC DNA]</scope>
    <source>
        <strain evidence="2">cv. 10/8</strain>
        <tissue evidence="1">Leaf</tissue>
    </source>
</reference>